<sequence length="104" mass="11430">MPEEQCPFHRPLIAPRSQGFGEAAAPGGTRMLLREARVWGRLERSGAGRFCWLTSLETGVGRRGVGRERASQCYPCPGPGVGLRPYMDSGSGRHRGSQKIAFWD</sequence>
<reference evidence="1" key="1">
    <citation type="submission" date="2023-05" db="EMBL/GenBank/DDBJ databases">
        <authorList>
            <consortium name="ELIXIR-Norway"/>
        </authorList>
    </citation>
    <scope>NUCLEOTIDE SEQUENCE</scope>
</reference>
<protein>
    <submittedName>
        <fullName evidence="1">Uncharacterized protein</fullName>
    </submittedName>
</protein>
<evidence type="ECO:0000313" key="2">
    <source>
        <dbReference type="Proteomes" id="UP001162501"/>
    </source>
</evidence>
<dbReference type="Proteomes" id="UP001162501">
    <property type="component" value="Chromosome 27"/>
</dbReference>
<proteinExistence type="predicted"/>
<gene>
    <name evidence="1" type="ORF">MRATA1EN3_LOCUS15698</name>
</gene>
<organism evidence="1 2">
    <name type="scientific">Rangifer tarandus platyrhynchus</name>
    <name type="common">Svalbard reindeer</name>
    <dbReference type="NCBI Taxonomy" id="3082113"/>
    <lineage>
        <taxon>Eukaryota</taxon>
        <taxon>Metazoa</taxon>
        <taxon>Chordata</taxon>
        <taxon>Craniata</taxon>
        <taxon>Vertebrata</taxon>
        <taxon>Euteleostomi</taxon>
        <taxon>Mammalia</taxon>
        <taxon>Eutheria</taxon>
        <taxon>Laurasiatheria</taxon>
        <taxon>Artiodactyla</taxon>
        <taxon>Ruminantia</taxon>
        <taxon>Pecora</taxon>
        <taxon>Cervidae</taxon>
        <taxon>Odocoileinae</taxon>
        <taxon>Rangifer</taxon>
    </lineage>
</organism>
<evidence type="ECO:0000313" key="1">
    <source>
        <dbReference type="EMBL" id="CAI9704485.1"/>
    </source>
</evidence>
<dbReference type="EMBL" id="OX596111">
    <property type="protein sequence ID" value="CAI9704485.1"/>
    <property type="molecule type" value="Genomic_DNA"/>
</dbReference>
<accession>A0ACB0EUX2</accession>
<name>A0ACB0EUX2_RANTA</name>